<dbReference type="InterPro" id="IPR040007">
    <property type="entry name" value="Tho2"/>
</dbReference>
<feature type="compositionally biased region" description="Pro residues" evidence="5">
    <location>
        <begin position="1461"/>
        <end position="1472"/>
    </location>
</feature>
<dbReference type="PANTHER" id="PTHR21597:SF0">
    <property type="entry name" value="THO COMPLEX SUBUNIT 2"/>
    <property type="match status" value="1"/>
</dbReference>
<evidence type="ECO:0000256" key="1">
    <source>
        <dbReference type="ARBA" id="ARBA00004123"/>
    </source>
</evidence>
<protein>
    <recommendedName>
        <fullName evidence="3">THO complex subunit 2</fullName>
    </recommendedName>
</protein>
<evidence type="ECO:0000313" key="9">
    <source>
        <dbReference type="EMBL" id="VEU21656.1"/>
    </source>
</evidence>
<dbReference type="FunCoup" id="A0A448YL99">
    <property type="interactions" value="634"/>
</dbReference>
<dbReference type="GO" id="GO:0003729">
    <property type="term" value="F:mRNA binding"/>
    <property type="evidence" value="ECO:0007669"/>
    <property type="project" value="TreeGrafter"/>
</dbReference>
<name>A0A448YL99_BRENA</name>
<feature type="domain" description="THO complex subunit 2 N-terminal" evidence="8">
    <location>
        <begin position="25"/>
        <end position="438"/>
    </location>
</feature>
<dbReference type="GO" id="GO:0006397">
    <property type="term" value="P:mRNA processing"/>
    <property type="evidence" value="ECO:0007669"/>
    <property type="project" value="InterPro"/>
</dbReference>
<dbReference type="InterPro" id="IPR032302">
    <property type="entry name" value="THOC2_N"/>
</dbReference>
<evidence type="ECO:0000256" key="4">
    <source>
        <dbReference type="ARBA" id="ARBA00023242"/>
    </source>
</evidence>
<keyword evidence="10" id="KW-1185">Reference proteome</keyword>
<dbReference type="Pfam" id="PF11262">
    <property type="entry name" value="Tho2"/>
    <property type="match status" value="1"/>
</dbReference>
<feature type="compositionally biased region" description="Basic and acidic residues" evidence="5">
    <location>
        <begin position="1297"/>
        <end position="1343"/>
    </location>
</feature>
<gene>
    <name evidence="9" type="ORF">BRENAR_LOCUS2389</name>
</gene>
<evidence type="ECO:0000259" key="6">
    <source>
        <dbReference type="Pfam" id="PF11262"/>
    </source>
</evidence>
<dbReference type="Pfam" id="PF16134">
    <property type="entry name" value="THOC2_N"/>
    <property type="match status" value="2"/>
</dbReference>
<dbReference type="EMBL" id="CAACVR010000012">
    <property type="protein sequence ID" value="VEU21656.1"/>
    <property type="molecule type" value="Genomic_DNA"/>
</dbReference>
<feature type="compositionally biased region" description="Basic and acidic residues" evidence="5">
    <location>
        <begin position="1350"/>
        <end position="1365"/>
    </location>
</feature>
<evidence type="ECO:0000313" key="10">
    <source>
        <dbReference type="Proteomes" id="UP000290900"/>
    </source>
</evidence>
<evidence type="ECO:0000256" key="3">
    <source>
        <dbReference type="ARBA" id="ARBA00019596"/>
    </source>
</evidence>
<evidence type="ECO:0000259" key="8">
    <source>
        <dbReference type="Pfam" id="PF16134"/>
    </source>
</evidence>
<comment type="subcellular location">
    <subcellularLocation>
        <location evidence="1">Nucleus</location>
    </subcellularLocation>
</comment>
<dbReference type="PANTHER" id="PTHR21597">
    <property type="entry name" value="THO2 PROTEIN"/>
    <property type="match status" value="1"/>
</dbReference>
<proteinExistence type="inferred from homology"/>
<comment type="similarity">
    <text evidence="2">Belongs to the THOC2 family.</text>
</comment>
<feature type="domain" description="THO complex subunitTHOC2 C-terminal" evidence="6">
    <location>
        <begin position="879"/>
        <end position="1201"/>
    </location>
</feature>
<feature type="region of interest" description="Disordered" evidence="5">
    <location>
        <begin position="1237"/>
        <end position="1263"/>
    </location>
</feature>
<dbReference type="InterPro" id="IPR021726">
    <property type="entry name" value="THO_THOC2_N"/>
</dbReference>
<organism evidence="9 10">
    <name type="scientific">Brettanomyces naardenensis</name>
    <name type="common">Yeast</name>
    <dbReference type="NCBI Taxonomy" id="13370"/>
    <lineage>
        <taxon>Eukaryota</taxon>
        <taxon>Fungi</taxon>
        <taxon>Dikarya</taxon>
        <taxon>Ascomycota</taxon>
        <taxon>Saccharomycotina</taxon>
        <taxon>Pichiomycetes</taxon>
        <taxon>Pichiales</taxon>
        <taxon>Pichiaceae</taxon>
        <taxon>Brettanomyces</taxon>
    </lineage>
</organism>
<dbReference type="InterPro" id="IPR021418">
    <property type="entry name" value="THO_THOC2_C"/>
</dbReference>
<feature type="region of interest" description="Disordered" evidence="5">
    <location>
        <begin position="1297"/>
        <end position="1514"/>
    </location>
</feature>
<feature type="compositionally biased region" description="Low complexity" evidence="5">
    <location>
        <begin position="1431"/>
        <end position="1441"/>
    </location>
</feature>
<evidence type="ECO:0000259" key="7">
    <source>
        <dbReference type="Pfam" id="PF11732"/>
    </source>
</evidence>
<feature type="domain" description="THO complex subunitTHOC2 N-terminal" evidence="7">
    <location>
        <begin position="592"/>
        <end position="663"/>
    </location>
</feature>
<sequence length="1514" mass="173302">MSTESTASVADTSDAPDREWKYLGAETLKEWKNTEEELVNKVKADRSILDELFYEIVLSLQDDPERISEQDLLSLTNSILGCFPNIRDREDISVEFLLIFQAINPGTSLIHFIESVNIDLELKNQYLDPNILKQSLFLDYNRMYYLDARLSNYGLDAYSSLGESSEGYSKFIAEVASFLRRSSGSTSGIDQLGSIINVMERVIGHFKLDTNRCFLLLLSILGPYVELKPELVNCFIDGTPWWKPNEANTSIESTLVTYLTNSPIITSGEMRIIVLLVKKGILQFDSIFNSLDPVDFETADANYSITAKDSTEMDQLQTQFNTELQEEAFRSTASALALAAPLIKDDSDEEGDVRNRGEVTKVEAHKVQVKPKTASVKSKLKTMQKIQFISYILKFRMYDSSIFALAQYPFLPAIEDRIADLINEFMRFLIEPYYRELVRPVNITLQRKEVAQAVPSIIDTSSLFKVCNEFLMFNGVKIARDPVLISKLVRIMAESLAGGEDKEIWLQFFRKFIFPSSNFVNNMATVNEIFAVLKRYYPLQVRYNLYGEYQTVLVKNALELKLNYGVTEKKTKDLMKRLSIENLSTSLRRYTKIVCSNPLASTNAFVSHIESYNSLTDLVVESSRMLNEYSWEALSFQILNKFTDNRLAVQEDGLNYTLWFQNLCEFVGRLAKKYPERFQLEPILELIVKSLNGGSTQFVLLFSEIVASMSGIKQINNLNPKQIFMLNSEQSIKQIVYSVIQDERMDCRRTGKKLISLLVPTGYLCELFVLLCKLPSKIIQQSKKIPLKILNQKCDELYSLIHTFSTAVEENISSSIFTQHMLPVEELIKDYQIEPAWAFQIWRRHWSRAIKKQLTENTDLTVLDGLRKNLPGLIPEVNWDLLTTTFYSTFWQLSLYEIDFGRISYLMELADVKTRIAVDRRKLNDRRDLNYKEEKRLGEEIRLLSGIVSVIRKDETKHRENFKLVSQRLENEKATWFADVDLSDTTKTNECVKHILEYCVLPRSLHSSFDAAFVAEFIFAIHKMNTPGFSLLVLLDDLFNGGLLGTTLFTSTQTETENLAIFFEQALAKLNEWRAEKSVYEKEALGLKEHTIKNDGTDAMDVDESPELCGMLIPGDLGVVNHEEFRKRLYGWHSQLLEQVVKSLDSEYYTTRNNAVIFAKGLLSSFPVVEDQGDILKERVSSIAASDPREDIKLACNALYGLVASKKSKMIPVWEFYTLEEAEKQNLMKKRNEKLEAVRKKEEAEEKERKEKERKEEEIRRAKESAEVKVRAAERTKAAMKSETNIRPYGLVGLDSVKKVTPEKTEVEKEKAEKEKAEKEKETKEEESKVEKIPETKEAENKVIDVAQTEEAKEKQITKGKEEAAPTHQHPHSSPSIESRSTSNSGRSTPRGPGNSKTNGENSKDGLRARLEEEKRINRMRAPHRTSRSIPRGPGRGLTPPLQVPSGPDSLQRSESEKLAPLPPPPTPPPPSRQRTGGSSYERERPRNIRDNQGRKRRGDYDDRDRMKRSRYGK</sequence>
<dbReference type="GO" id="GO:0006406">
    <property type="term" value="P:mRNA export from nucleus"/>
    <property type="evidence" value="ECO:0007669"/>
    <property type="project" value="InterPro"/>
</dbReference>
<evidence type="ECO:0000256" key="5">
    <source>
        <dbReference type="SAM" id="MobiDB-lite"/>
    </source>
</evidence>
<dbReference type="GO" id="GO:0000445">
    <property type="term" value="C:THO complex part of transcription export complex"/>
    <property type="evidence" value="ECO:0007669"/>
    <property type="project" value="TreeGrafter"/>
</dbReference>
<feature type="domain" description="THO complex subunit 2 N-terminal" evidence="8">
    <location>
        <begin position="451"/>
        <end position="586"/>
    </location>
</feature>
<feature type="compositionally biased region" description="Basic and acidic residues" evidence="5">
    <location>
        <begin position="1402"/>
        <end position="1417"/>
    </location>
</feature>
<keyword evidence="4" id="KW-0539">Nucleus</keyword>
<dbReference type="InParanoid" id="A0A448YL99"/>
<evidence type="ECO:0000256" key="2">
    <source>
        <dbReference type="ARBA" id="ARBA00007857"/>
    </source>
</evidence>
<feature type="compositionally biased region" description="Basic and acidic residues" evidence="5">
    <location>
        <begin position="1481"/>
        <end position="1506"/>
    </location>
</feature>
<dbReference type="Proteomes" id="UP000290900">
    <property type="component" value="Unassembled WGS sequence"/>
</dbReference>
<accession>A0A448YL99</accession>
<reference evidence="9 10" key="1">
    <citation type="submission" date="2018-12" db="EMBL/GenBank/DDBJ databases">
        <authorList>
            <person name="Tiukova I."/>
            <person name="Dainat J."/>
        </authorList>
    </citation>
    <scope>NUCLEOTIDE SEQUENCE [LARGE SCALE GENOMIC DNA]</scope>
</reference>
<dbReference type="Pfam" id="PF11732">
    <property type="entry name" value="Thoc2"/>
    <property type="match status" value="1"/>
</dbReference>
<feature type="compositionally biased region" description="Polar residues" evidence="5">
    <location>
        <begin position="1372"/>
        <end position="1388"/>
    </location>
</feature>
<dbReference type="STRING" id="13370.A0A448YL99"/>
<feature type="compositionally biased region" description="Basic residues" evidence="5">
    <location>
        <begin position="1418"/>
        <end position="1427"/>
    </location>
</feature>
<dbReference type="OrthoDB" id="29024at2759"/>